<evidence type="ECO:0000256" key="6">
    <source>
        <dbReference type="ARBA" id="ARBA00012486"/>
    </source>
</evidence>
<evidence type="ECO:0000256" key="9">
    <source>
        <dbReference type="ARBA" id="ARBA00022857"/>
    </source>
</evidence>
<protein>
    <recommendedName>
        <fullName evidence="12">GDP-4-keto-6-deoxy-D-mannose-3,5-epimerase-4-reductase</fullName>
        <ecNumber evidence="5">1.1.1.271</ecNumber>
        <ecNumber evidence="6">2.3.2.23</ecNumber>
    </recommendedName>
</protein>
<evidence type="ECO:0000256" key="8">
    <source>
        <dbReference type="ARBA" id="ARBA00022786"/>
    </source>
</evidence>
<dbReference type="GO" id="GO:0016853">
    <property type="term" value="F:isomerase activity"/>
    <property type="evidence" value="ECO:0007669"/>
    <property type="project" value="UniProtKB-KW"/>
</dbReference>
<evidence type="ECO:0000256" key="13">
    <source>
        <dbReference type="PROSITE-ProRule" id="PRU10133"/>
    </source>
</evidence>
<comment type="catalytic activity">
    <reaction evidence="1">
        <text>S-ubiquitinyl-[E1 ubiquitin-activating enzyme]-L-cysteine + [E2 ubiquitin-conjugating enzyme]-L-cysteine = [E1 ubiquitin-activating enzyme]-L-cysteine + S-ubiquitinyl-[E2 ubiquitin-conjugating enzyme]-L-cysteine.</text>
        <dbReference type="EC" id="2.3.2.23"/>
    </reaction>
</comment>
<evidence type="ECO:0000313" key="16">
    <source>
        <dbReference type="WBParaSite" id="TCONS_00012114.p1"/>
    </source>
</evidence>
<comment type="similarity">
    <text evidence="4">Belongs to the NAD(P)-dependent epimerase/dehydratase family. Fucose synthase subfamily.</text>
</comment>
<evidence type="ECO:0000259" key="14">
    <source>
        <dbReference type="PROSITE" id="PS50127"/>
    </source>
</evidence>
<dbReference type="HAMAP" id="MF_00956">
    <property type="entry name" value="GDP_fucose_synth"/>
    <property type="match status" value="1"/>
</dbReference>
<dbReference type="CDD" id="cd23801">
    <property type="entry name" value="UBCc_UBE2L3"/>
    <property type="match status" value="1"/>
</dbReference>
<accession>A0AAF5DJ75</accession>
<dbReference type="AlphaFoldDB" id="A0AAF5DJ75"/>
<keyword evidence="11" id="KW-0413">Isomerase</keyword>
<evidence type="ECO:0000256" key="12">
    <source>
        <dbReference type="ARBA" id="ARBA00032995"/>
    </source>
</evidence>
<dbReference type="InterPro" id="IPR036291">
    <property type="entry name" value="NAD(P)-bd_dom_sf"/>
</dbReference>
<dbReference type="WBParaSite" id="TCONS_00012114.p1">
    <property type="protein sequence ID" value="TCONS_00012114.p1"/>
    <property type="gene ID" value="XLOC_007477"/>
</dbReference>
<dbReference type="GO" id="GO:0050577">
    <property type="term" value="F:GDP-L-fucose synthase activity"/>
    <property type="evidence" value="ECO:0007669"/>
    <property type="project" value="UniProtKB-EC"/>
</dbReference>
<evidence type="ECO:0000313" key="15">
    <source>
        <dbReference type="Proteomes" id="UP000035681"/>
    </source>
</evidence>
<dbReference type="FunFam" id="3.10.110.10:FF:000011">
    <property type="entry name" value="Ubiquitin-conjugating enzyme E2 L3"/>
    <property type="match status" value="1"/>
</dbReference>
<dbReference type="CDD" id="cd05239">
    <property type="entry name" value="GDP_FS_SDR_e"/>
    <property type="match status" value="1"/>
</dbReference>
<keyword evidence="10" id="KW-0560">Oxidoreductase</keyword>
<dbReference type="PROSITE" id="PS00183">
    <property type="entry name" value="UBC_1"/>
    <property type="match status" value="1"/>
</dbReference>
<evidence type="ECO:0000256" key="3">
    <source>
        <dbReference type="ARBA" id="ARBA00004883"/>
    </source>
</evidence>
<dbReference type="EC" id="1.1.1.271" evidence="5"/>
<evidence type="ECO:0000256" key="10">
    <source>
        <dbReference type="ARBA" id="ARBA00023002"/>
    </source>
</evidence>
<dbReference type="InterPro" id="IPR028614">
    <property type="entry name" value="GDP_fucose/colitose_synth"/>
</dbReference>
<evidence type="ECO:0000256" key="1">
    <source>
        <dbReference type="ARBA" id="ARBA00000485"/>
    </source>
</evidence>
<evidence type="ECO:0000256" key="4">
    <source>
        <dbReference type="ARBA" id="ARBA00005959"/>
    </source>
</evidence>
<dbReference type="Pfam" id="PF01370">
    <property type="entry name" value="Epimerase"/>
    <property type="match status" value="1"/>
</dbReference>
<dbReference type="SUPFAM" id="SSF54495">
    <property type="entry name" value="UBC-like"/>
    <property type="match status" value="1"/>
</dbReference>
<dbReference type="InterPro" id="IPR023313">
    <property type="entry name" value="UBQ-conjugating_AS"/>
</dbReference>
<feature type="active site" description="Glycyl thioester intermediate" evidence="13">
    <location>
        <position position="338"/>
    </location>
</feature>
<dbReference type="Gene3D" id="3.10.110.10">
    <property type="entry name" value="Ubiquitin Conjugating Enzyme"/>
    <property type="match status" value="1"/>
</dbReference>
<dbReference type="Gene3D" id="3.40.50.720">
    <property type="entry name" value="NAD(P)-binding Rossmann-like Domain"/>
    <property type="match status" value="1"/>
</dbReference>
<dbReference type="Gene3D" id="3.90.25.10">
    <property type="entry name" value="UDP-galactose 4-epimerase, domain 1"/>
    <property type="match status" value="1"/>
</dbReference>
<dbReference type="InterPro" id="IPR001509">
    <property type="entry name" value="Epimerase_deHydtase"/>
</dbReference>
<comment type="function">
    <text evidence="2">Catalyzes the two-step NADP-dependent conversion of GDP-4-dehydro-6-deoxy-D-mannose to GDP-fucose, involving an epimerase and a reductase reaction.</text>
</comment>
<dbReference type="EC" id="2.3.2.23" evidence="6"/>
<dbReference type="GO" id="GO:0061631">
    <property type="term" value="F:ubiquitin conjugating enzyme activity"/>
    <property type="evidence" value="ECO:0007669"/>
    <property type="project" value="UniProtKB-EC"/>
</dbReference>
<evidence type="ECO:0000256" key="11">
    <source>
        <dbReference type="ARBA" id="ARBA00023235"/>
    </source>
</evidence>
<organism evidence="15 16">
    <name type="scientific">Strongyloides stercoralis</name>
    <name type="common">Threadworm</name>
    <dbReference type="NCBI Taxonomy" id="6248"/>
    <lineage>
        <taxon>Eukaryota</taxon>
        <taxon>Metazoa</taxon>
        <taxon>Ecdysozoa</taxon>
        <taxon>Nematoda</taxon>
        <taxon>Chromadorea</taxon>
        <taxon>Rhabditida</taxon>
        <taxon>Tylenchina</taxon>
        <taxon>Panagrolaimomorpha</taxon>
        <taxon>Strongyloidoidea</taxon>
        <taxon>Strongyloididae</taxon>
        <taxon>Strongyloides</taxon>
    </lineage>
</organism>
<dbReference type="SMART" id="SM00212">
    <property type="entry name" value="UBCc"/>
    <property type="match status" value="1"/>
</dbReference>
<evidence type="ECO:0000256" key="7">
    <source>
        <dbReference type="ARBA" id="ARBA00022679"/>
    </source>
</evidence>
<dbReference type="PANTHER" id="PTHR43238">
    <property type="entry name" value="GDP-L-FUCOSE SYNTHASE"/>
    <property type="match status" value="1"/>
</dbReference>
<dbReference type="Pfam" id="PF00179">
    <property type="entry name" value="UQ_con"/>
    <property type="match status" value="1"/>
</dbReference>
<dbReference type="PROSITE" id="PS50127">
    <property type="entry name" value="UBC_2"/>
    <property type="match status" value="1"/>
</dbReference>
<dbReference type="PANTHER" id="PTHR43238:SF1">
    <property type="entry name" value="GDP-L-FUCOSE SYNTHASE"/>
    <property type="match status" value="1"/>
</dbReference>
<sequence>KIRYIYNMNYKLLCFLIVAVVVISNFKTVDTFLASAFSAISGSTSGKSSNCRNWSDYGPCFSTSDRTFWSTLPRQCYSNRYMQLIVGIGQPIVQKIMDYSELFNKSARACGMCNVQLACSTGCSYQPGANSFGISDRICDLPTENQACAMTPEAFDADTNSCHVWPPKSVSSAEFLGPLVPQNIRDQVWGLKPVNCISIGQKCFCCCAPYYVNPCDAKCTLTPCSRRKTFTSGDDRIEIPVKRRILEAYFIKCSSHRRLVKEINDIKNSGNAGFVNLEFNESNLLHWEGLLIPDREPYNKGAFKISIDFPPEYPFKPPKVLFLTKIYHPNIDEKGQVCLPIIAPENWKPATKTEQVINALLGLIVEPEPDHPLRAEIAENHVLLNIHLGGMRVLVTGGTGLVGSAIKKIVLEEGCKEDEYIFIGSKDCDLTNLEKTRELFKKHKPTHVIHLAAKVGGLFDNMAHNLTFFQINMDINRNVLQCCYEENVVKCVSCLSTCIFPDKTTYPIDESMIHNGPPHDSNFGYSYAKRMIDVLNRGYAQEHGIKYTSIIPCNIFGENDNYNLNSAHVIPAIIHKVYLAQKNSTPLTVFGSGTPLRQFIYSSDLAKLFIWVLKNYDEVEPIILSVDEKDEVTIMDAVNSVVKAMNFTGEVIKDTSKADGQYKKTASNSKLRKYLPEFKFTPFDEAIKKSVEWFVKNYDNARI</sequence>
<evidence type="ECO:0000256" key="2">
    <source>
        <dbReference type="ARBA" id="ARBA00002870"/>
    </source>
</evidence>
<name>A0AAF5DJ75_STRER</name>
<keyword evidence="8" id="KW-0833">Ubl conjugation pathway</keyword>
<proteinExistence type="inferred from homology"/>
<comment type="pathway">
    <text evidence="3">Nucleotide-sugar biosynthesis; GDP-L-fucose biosynthesis via de novo pathway; GDP-L-fucose from GDP-alpha-D-mannose: step 2/2.</text>
</comment>
<keyword evidence="9" id="KW-0521">NADP</keyword>
<reference evidence="16" key="1">
    <citation type="submission" date="2024-02" db="UniProtKB">
        <authorList>
            <consortium name="WormBaseParasite"/>
        </authorList>
    </citation>
    <scope>IDENTIFICATION</scope>
</reference>
<dbReference type="Proteomes" id="UP000035681">
    <property type="component" value="Unplaced"/>
</dbReference>
<feature type="domain" description="UBC core" evidence="14">
    <location>
        <begin position="254"/>
        <end position="402"/>
    </location>
</feature>
<dbReference type="SUPFAM" id="SSF51735">
    <property type="entry name" value="NAD(P)-binding Rossmann-fold domains"/>
    <property type="match status" value="1"/>
</dbReference>
<keyword evidence="15" id="KW-1185">Reference proteome</keyword>
<keyword evidence="7" id="KW-0808">Transferase</keyword>
<dbReference type="InterPro" id="IPR016135">
    <property type="entry name" value="UBQ-conjugating_enzyme/RWD"/>
</dbReference>
<dbReference type="InterPro" id="IPR000608">
    <property type="entry name" value="UBC"/>
</dbReference>
<evidence type="ECO:0000256" key="5">
    <source>
        <dbReference type="ARBA" id="ARBA00012371"/>
    </source>
</evidence>